<dbReference type="PANTHER" id="PTHR22840">
    <property type="entry name" value="WD REPEAT-CONTAINING PROTEIN 36"/>
    <property type="match status" value="1"/>
</dbReference>
<dbReference type="AlphaFoldDB" id="A0AAV9QQL8"/>
<accession>A0AAV9QQL8</accession>
<reference evidence="6 7" key="1">
    <citation type="submission" date="2023-06" db="EMBL/GenBank/DDBJ databases">
        <title>Black Yeasts Isolated from many extreme environments.</title>
        <authorList>
            <person name="Coleine C."/>
            <person name="Stajich J.E."/>
            <person name="Selbmann L."/>
        </authorList>
    </citation>
    <scope>NUCLEOTIDE SEQUENCE [LARGE SCALE GENOMIC DNA]</scope>
    <source>
        <strain evidence="6 7">CCFEE 5887</strain>
    </source>
</reference>
<dbReference type="GO" id="GO:0032040">
    <property type="term" value="C:small-subunit processome"/>
    <property type="evidence" value="ECO:0007669"/>
    <property type="project" value="InterPro"/>
</dbReference>
<name>A0AAV9QQL8_9PEZI</name>
<dbReference type="GO" id="GO:0006364">
    <property type="term" value="P:rRNA processing"/>
    <property type="evidence" value="ECO:0007669"/>
    <property type="project" value="InterPro"/>
</dbReference>
<evidence type="ECO:0000256" key="2">
    <source>
        <dbReference type="ARBA" id="ARBA00022737"/>
    </source>
</evidence>
<keyword evidence="7" id="KW-1185">Reference proteome</keyword>
<dbReference type="PANTHER" id="PTHR22840:SF12">
    <property type="entry name" value="WD REPEAT-CONTAINING PROTEIN 36"/>
    <property type="match status" value="1"/>
</dbReference>
<dbReference type="SMART" id="SM00320">
    <property type="entry name" value="WD40"/>
    <property type="match status" value="9"/>
</dbReference>
<dbReference type="Pfam" id="PF04192">
    <property type="entry name" value="Utp21"/>
    <property type="match status" value="1"/>
</dbReference>
<keyword evidence="1 3" id="KW-0853">WD repeat</keyword>
<dbReference type="SUPFAM" id="SSF50978">
    <property type="entry name" value="WD40 repeat-like"/>
    <property type="match status" value="2"/>
</dbReference>
<dbReference type="InterPro" id="IPR019775">
    <property type="entry name" value="WD40_repeat_CS"/>
</dbReference>
<dbReference type="Pfam" id="PF25168">
    <property type="entry name" value="Beta-prop_WDR36-Utp21_2nd"/>
    <property type="match status" value="1"/>
</dbReference>
<protein>
    <submittedName>
        <fullName evidence="6">rRNA-processing protein utp21</fullName>
    </submittedName>
</protein>
<sequence length="1031" mass="111843">MEDAVEFPLAKRQRREDAIVERKHPTSSRLFSPFRTLGLVSPTNVPFTSVSLGKTTFQITTSVGNALQTYDLRRGLNLVFLSRPQCPSPITATYAYRDRVFVAWGGSQPQAPRGVWVFKRGRLVGELDLGDTHPQEVGQILVLGSWVVGCGKEAIEVWKTDSYEHYTTILPSTPSATSNSRAVFSGQICTLPTLLNKVLVGRRDGLIEVYNVSTGRLVHTVLAPTASSGSVTALAPAPALCLLAVAYADGSVIIFDVESDEQVLQLRQKNTRKPITSISFRSDGMGAGEDGRMSGVMATSSIESGDITLWDLNRGGKVAGVVRGAHEISALGRATGVNKVEFLPGQPVLVSSGLDNALRSWVFDENPFSSTPRLLHSRSGHAASINKLKFLPASSDGSDAAGKWLLSASRDRSLWGFSLRRDGQSTELSQGDVKHKARKTGLLSDDGAGVEEFKAPPIIDMACSLNRDGGMGAAGGPVWANAKNASAEETSTTGWESIITAHADDRFARTWSWGRKKAGRWSFETSDHKPVTSVAITSCGTFAIIGSAGGSLDMFNLQSGVHRQRYPPRLTPAQAKQLKQQGQSEERISVPQGHRDAITGIVVDNLNRTMVSTSLDGSIVFWEFSTGKILERRIDADAIPTAIRYNPVSGLLALSCDDLCIRILDIETRKTVRELWGCVGSIYDYCFSHDGRWIVACSMDSVVRVFDLATGHLIDAFKTATCTSIAFSHTGEFLATTHAGSAGIHIWTNKALFTHVSTRQIDDVRGVIDLTETAVFQAASQLAITETGESVDDGEQVDGLDTASNMDQLDQRLLTLSIVPQSRWQTLLNLDSIRERNKPIQPPEKPKAAPFFLGSSAALTNTTTTTAANGAHPSSNRNMTADTADAMTIEDAERSRISRLALLSSSTAQSHSQLSSLLETSDPSALLSEYLTTLPPSAADLEIRSLTLAEMPLFVRALTAQLKSRRGFELVNTWMSVFLKIHGDFVSADNNVPDLADAVREWRAVMQAEEERLSRLVGYTRGIVDFLRSAR</sequence>
<evidence type="ECO:0000259" key="5">
    <source>
        <dbReference type="Pfam" id="PF25171"/>
    </source>
</evidence>
<dbReference type="Gene3D" id="2.130.10.10">
    <property type="entry name" value="YVTN repeat-like/Quinoprotein amine dehydrogenase"/>
    <property type="match status" value="2"/>
</dbReference>
<dbReference type="Proteomes" id="UP001345827">
    <property type="component" value="Unassembled WGS sequence"/>
</dbReference>
<gene>
    <name evidence="6" type="primary">UTP21</name>
    <name evidence="6" type="ORF">LTR25_000738</name>
</gene>
<organism evidence="6 7">
    <name type="scientific">Vermiconidia calcicola</name>
    <dbReference type="NCBI Taxonomy" id="1690605"/>
    <lineage>
        <taxon>Eukaryota</taxon>
        <taxon>Fungi</taxon>
        <taxon>Dikarya</taxon>
        <taxon>Ascomycota</taxon>
        <taxon>Pezizomycotina</taxon>
        <taxon>Dothideomycetes</taxon>
        <taxon>Dothideomycetidae</taxon>
        <taxon>Mycosphaerellales</taxon>
        <taxon>Extremaceae</taxon>
        <taxon>Vermiconidia</taxon>
    </lineage>
</organism>
<comment type="caution">
    <text evidence="6">The sequence shown here is derived from an EMBL/GenBank/DDBJ whole genome shotgun (WGS) entry which is preliminary data.</text>
</comment>
<feature type="domain" description="WDR36/Utp21 C-terminal" evidence="4">
    <location>
        <begin position="807"/>
        <end position="1028"/>
    </location>
</feature>
<evidence type="ECO:0000259" key="4">
    <source>
        <dbReference type="Pfam" id="PF04192"/>
    </source>
</evidence>
<dbReference type="InterPro" id="IPR001680">
    <property type="entry name" value="WD40_rpt"/>
</dbReference>
<dbReference type="EMBL" id="JAXLQG010000001">
    <property type="protein sequence ID" value="KAK5545730.1"/>
    <property type="molecule type" value="Genomic_DNA"/>
</dbReference>
<evidence type="ECO:0000256" key="3">
    <source>
        <dbReference type="PROSITE-ProRule" id="PRU00221"/>
    </source>
</evidence>
<dbReference type="PROSITE" id="PS50294">
    <property type="entry name" value="WD_REPEATS_REGION"/>
    <property type="match status" value="1"/>
</dbReference>
<evidence type="ECO:0000256" key="1">
    <source>
        <dbReference type="ARBA" id="ARBA00022574"/>
    </source>
</evidence>
<feature type="repeat" description="WD" evidence="3">
    <location>
        <begin position="591"/>
        <end position="632"/>
    </location>
</feature>
<dbReference type="Pfam" id="PF25171">
    <property type="entry name" value="Beta-prop_WDR36-Utp21_1st"/>
    <property type="match status" value="1"/>
</dbReference>
<feature type="domain" description="WDR36/Utp21 N-terminal" evidence="5">
    <location>
        <begin position="59"/>
        <end position="364"/>
    </location>
</feature>
<dbReference type="PROSITE" id="PS00678">
    <property type="entry name" value="WD_REPEATS_1"/>
    <property type="match status" value="1"/>
</dbReference>
<evidence type="ECO:0000313" key="6">
    <source>
        <dbReference type="EMBL" id="KAK5545730.1"/>
    </source>
</evidence>
<evidence type="ECO:0000313" key="7">
    <source>
        <dbReference type="Proteomes" id="UP001345827"/>
    </source>
</evidence>
<keyword evidence="2" id="KW-0677">Repeat</keyword>
<dbReference type="InterPro" id="IPR036322">
    <property type="entry name" value="WD40_repeat_dom_sf"/>
</dbReference>
<dbReference type="InterPro" id="IPR015943">
    <property type="entry name" value="WD40/YVTN_repeat-like_dom_sf"/>
</dbReference>
<proteinExistence type="predicted"/>
<dbReference type="GO" id="GO:0034388">
    <property type="term" value="C:Pwp2p-containing subcomplex of 90S preribosome"/>
    <property type="evidence" value="ECO:0007669"/>
    <property type="project" value="TreeGrafter"/>
</dbReference>
<dbReference type="InterPro" id="IPR007319">
    <property type="entry name" value="WDR36/Utp21_C"/>
</dbReference>
<dbReference type="PROSITE" id="PS50082">
    <property type="entry name" value="WD_REPEATS_2"/>
    <property type="match status" value="1"/>
</dbReference>
<dbReference type="InterPro" id="IPR059157">
    <property type="entry name" value="WDR36-Utp21_N"/>
</dbReference>